<reference evidence="2 3" key="1">
    <citation type="submission" date="2016-10" db="EMBL/GenBank/DDBJ databases">
        <authorList>
            <person name="de Groot N.N."/>
        </authorList>
    </citation>
    <scope>NUCLEOTIDE SEQUENCE [LARGE SCALE GENOMIC DNA]</scope>
    <source>
        <strain evidence="2 3">DSM 26130</strain>
    </source>
</reference>
<evidence type="ECO:0000313" key="3">
    <source>
        <dbReference type="Proteomes" id="UP000198598"/>
    </source>
</evidence>
<dbReference type="EMBL" id="FOLQ01000002">
    <property type="protein sequence ID" value="SFC81429.1"/>
    <property type="molecule type" value="Genomic_DNA"/>
</dbReference>
<keyword evidence="3" id="KW-1185">Reference proteome</keyword>
<dbReference type="RefSeq" id="WP_245776556.1">
    <property type="nucleotide sequence ID" value="NZ_FOLQ01000002.1"/>
</dbReference>
<dbReference type="Proteomes" id="UP000198598">
    <property type="component" value="Unassembled WGS sequence"/>
</dbReference>
<name>A0A1I1M7P7_9BACT</name>
<dbReference type="AlphaFoldDB" id="A0A1I1M7P7"/>
<organism evidence="2 3">
    <name type="scientific">Spirosoma endophyticum</name>
    <dbReference type="NCBI Taxonomy" id="662367"/>
    <lineage>
        <taxon>Bacteria</taxon>
        <taxon>Pseudomonadati</taxon>
        <taxon>Bacteroidota</taxon>
        <taxon>Cytophagia</taxon>
        <taxon>Cytophagales</taxon>
        <taxon>Cytophagaceae</taxon>
        <taxon>Spirosoma</taxon>
    </lineage>
</organism>
<dbReference type="STRING" id="662367.SAMN05216167_102485"/>
<protein>
    <submittedName>
        <fullName evidence="2">Gluconate 2-dehydrogenase subunit 3</fullName>
    </submittedName>
</protein>
<feature type="signal peptide" evidence="1">
    <location>
        <begin position="1"/>
        <end position="29"/>
    </location>
</feature>
<feature type="chain" id="PRO_5011577644" evidence="1">
    <location>
        <begin position="30"/>
        <end position="180"/>
    </location>
</feature>
<dbReference type="InterPro" id="IPR027056">
    <property type="entry name" value="Gluconate_2DH_su3"/>
</dbReference>
<sequence>MFNQLILRREALQRLALLVGGTLSFPVQAALRGETSNDTPLVFSAGHQNLIADLADVILPTTDTPGAKAAGVDQFIGYVIGHCTAPAQQEIFQKGLQQTDAFSQNAFGKSFPELDNAQRIEIVNQLTQREKPFFLNLRELTIVGYFTSELGATKALDYLPVPGRFQGDIPLKADQKAWAI</sequence>
<keyword evidence="1" id="KW-0732">Signal</keyword>
<accession>A0A1I1M7P7</accession>
<proteinExistence type="predicted"/>
<dbReference type="Pfam" id="PF13618">
    <property type="entry name" value="Gluconate_2-dh3"/>
    <property type="match status" value="1"/>
</dbReference>
<evidence type="ECO:0000313" key="2">
    <source>
        <dbReference type="EMBL" id="SFC81429.1"/>
    </source>
</evidence>
<evidence type="ECO:0000256" key="1">
    <source>
        <dbReference type="SAM" id="SignalP"/>
    </source>
</evidence>
<gene>
    <name evidence="2" type="ORF">SAMN05216167_102485</name>
</gene>